<protein>
    <submittedName>
        <fullName evidence="1">Uncharacterized protein</fullName>
    </submittedName>
</protein>
<dbReference type="EMBL" id="JAWDGP010004062">
    <property type="protein sequence ID" value="KAK3768375.1"/>
    <property type="molecule type" value="Genomic_DNA"/>
</dbReference>
<evidence type="ECO:0000313" key="1">
    <source>
        <dbReference type="EMBL" id="KAK3768375.1"/>
    </source>
</evidence>
<evidence type="ECO:0000313" key="2">
    <source>
        <dbReference type="Proteomes" id="UP001283361"/>
    </source>
</evidence>
<dbReference type="AlphaFoldDB" id="A0AAE1DFW4"/>
<accession>A0AAE1DFW4</accession>
<gene>
    <name evidence="1" type="ORF">RRG08_031163</name>
</gene>
<keyword evidence="2" id="KW-1185">Reference proteome</keyword>
<organism evidence="1 2">
    <name type="scientific">Elysia crispata</name>
    <name type="common">lettuce slug</name>
    <dbReference type="NCBI Taxonomy" id="231223"/>
    <lineage>
        <taxon>Eukaryota</taxon>
        <taxon>Metazoa</taxon>
        <taxon>Spiralia</taxon>
        <taxon>Lophotrochozoa</taxon>
        <taxon>Mollusca</taxon>
        <taxon>Gastropoda</taxon>
        <taxon>Heterobranchia</taxon>
        <taxon>Euthyneura</taxon>
        <taxon>Panpulmonata</taxon>
        <taxon>Sacoglossa</taxon>
        <taxon>Placobranchoidea</taxon>
        <taxon>Plakobranchidae</taxon>
        <taxon>Elysia</taxon>
    </lineage>
</organism>
<reference evidence="1" key="1">
    <citation type="journal article" date="2023" name="G3 (Bethesda)">
        <title>A reference genome for the long-term kleptoplast-retaining sea slug Elysia crispata morphotype clarki.</title>
        <authorList>
            <person name="Eastman K.E."/>
            <person name="Pendleton A.L."/>
            <person name="Shaikh M.A."/>
            <person name="Suttiyut T."/>
            <person name="Ogas R."/>
            <person name="Tomko P."/>
            <person name="Gavelis G."/>
            <person name="Widhalm J.R."/>
            <person name="Wisecaver J.H."/>
        </authorList>
    </citation>
    <scope>NUCLEOTIDE SEQUENCE</scope>
    <source>
        <strain evidence="1">ECLA1</strain>
    </source>
</reference>
<sequence length="115" mass="12346">MLALSYCNPGLIVSIERFLISSGNSDQGLPLLRLSEVVGCLVHCGKTNSAAQYKRYLCKSPKSSVVFPCESYTGRPGPLSPDWSRVIPGHLLDSPGCLGTCLGIRLSHSCPRPVD</sequence>
<comment type="caution">
    <text evidence="1">The sequence shown here is derived from an EMBL/GenBank/DDBJ whole genome shotgun (WGS) entry which is preliminary data.</text>
</comment>
<proteinExistence type="predicted"/>
<name>A0AAE1DFW4_9GAST</name>
<dbReference type="Proteomes" id="UP001283361">
    <property type="component" value="Unassembled WGS sequence"/>
</dbReference>